<dbReference type="AlphaFoldDB" id="X1NCB4"/>
<dbReference type="InterPro" id="IPR036849">
    <property type="entry name" value="Enolase-like_C_sf"/>
</dbReference>
<evidence type="ECO:0000259" key="1">
    <source>
        <dbReference type="Pfam" id="PF13378"/>
    </source>
</evidence>
<reference evidence="2" key="1">
    <citation type="journal article" date="2014" name="Front. Microbiol.">
        <title>High frequency of phylogenetically diverse reductive dehalogenase-homologous genes in deep subseafloor sedimentary metagenomes.</title>
        <authorList>
            <person name="Kawai M."/>
            <person name="Futagami T."/>
            <person name="Toyoda A."/>
            <person name="Takaki Y."/>
            <person name="Nishi S."/>
            <person name="Hori S."/>
            <person name="Arai W."/>
            <person name="Tsubouchi T."/>
            <person name="Morono Y."/>
            <person name="Uchiyama I."/>
            <person name="Ito T."/>
            <person name="Fujiyama A."/>
            <person name="Inagaki F."/>
            <person name="Takami H."/>
        </authorList>
    </citation>
    <scope>NUCLEOTIDE SEQUENCE</scope>
    <source>
        <strain evidence="2">Expedition CK06-06</strain>
    </source>
</reference>
<feature type="domain" description="Enolase C-terminal" evidence="1">
    <location>
        <begin position="1"/>
        <end position="80"/>
    </location>
</feature>
<protein>
    <recommendedName>
        <fullName evidence="1">Enolase C-terminal domain-containing protein</fullName>
    </recommendedName>
</protein>
<gene>
    <name evidence="2" type="ORF">S06H3_42759</name>
</gene>
<dbReference type="Pfam" id="PF13378">
    <property type="entry name" value="MR_MLE_C"/>
    <property type="match status" value="1"/>
</dbReference>
<accession>X1NCB4</accession>
<dbReference type="Gene3D" id="3.20.20.120">
    <property type="entry name" value="Enolase-like C-terminal domain"/>
    <property type="match status" value="1"/>
</dbReference>
<sequence length="92" mass="10228">ADIAEDHGLRVANHFYGTGINLAAGLHWLASRKTAFIFEYCLADTPLRFNLTKQEIKADANGFVHVPEGPGLGVDLNEEVLDKYVVNTTRNW</sequence>
<dbReference type="SUPFAM" id="SSF51604">
    <property type="entry name" value="Enolase C-terminal domain-like"/>
    <property type="match status" value="1"/>
</dbReference>
<comment type="caution">
    <text evidence="2">The sequence shown here is derived from an EMBL/GenBank/DDBJ whole genome shotgun (WGS) entry which is preliminary data.</text>
</comment>
<dbReference type="EMBL" id="BARV01026467">
    <property type="protein sequence ID" value="GAI41273.1"/>
    <property type="molecule type" value="Genomic_DNA"/>
</dbReference>
<feature type="non-terminal residue" evidence="2">
    <location>
        <position position="1"/>
    </location>
</feature>
<proteinExistence type="predicted"/>
<dbReference type="InterPro" id="IPR029065">
    <property type="entry name" value="Enolase_C-like"/>
</dbReference>
<organism evidence="2">
    <name type="scientific">marine sediment metagenome</name>
    <dbReference type="NCBI Taxonomy" id="412755"/>
    <lineage>
        <taxon>unclassified sequences</taxon>
        <taxon>metagenomes</taxon>
        <taxon>ecological metagenomes</taxon>
    </lineage>
</organism>
<name>X1NCB4_9ZZZZ</name>
<evidence type="ECO:0000313" key="2">
    <source>
        <dbReference type="EMBL" id="GAI41273.1"/>
    </source>
</evidence>